<organism evidence="3 4">
    <name type="scientific">Aspergillus nomiae NRRL (strain ATCC 15546 / NRRL 13137 / CBS 260.88 / M93)</name>
    <dbReference type="NCBI Taxonomy" id="1509407"/>
    <lineage>
        <taxon>Eukaryota</taxon>
        <taxon>Fungi</taxon>
        <taxon>Dikarya</taxon>
        <taxon>Ascomycota</taxon>
        <taxon>Pezizomycotina</taxon>
        <taxon>Eurotiomycetes</taxon>
        <taxon>Eurotiomycetidae</taxon>
        <taxon>Eurotiales</taxon>
        <taxon>Aspergillaceae</taxon>
        <taxon>Aspergillus</taxon>
        <taxon>Aspergillus subgen. Circumdati</taxon>
    </lineage>
</organism>
<reference evidence="3 4" key="1">
    <citation type="submission" date="2014-06" db="EMBL/GenBank/DDBJ databases">
        <title>The Genome of the Aflatoxigenic Filamentous Fungus Aspergillus nomius.</title>
        <authorList>
            <person name="Moore M.G."/>
            <person name="Shannon B.M."/>
            <person name="Brian M.M."/>
        </authorList>
    </citation>
    <scope>NUCLEOTIDE SEQUENCE [LARGE SCALE GENOMIC DNA]</scope>
    <source>
        <strain evidence="3 4">NRRL 13137</strain>
    </source>
</reference>
<sequence>MALPSACPFSHNVFDAAGAGYVLESLAACCYNTSTGGTDAQMPLALDPEADLRIRQVILDDSSRPCSTEKFSENYRCNVREKARDELASVVAVYHHKMYTLSENKIQILRATCNNLAPCFEKVPSSRARSISRSDIVSAALALCVKRSRAAAAQSGLVSKPKEPGRFALAVNLRPRLRKVGAEKYFDSFMTTVQINSIQKDVYPGGGFSDYKGFDLLHLTRIALNFRQKVTAVTPEYFHELSSHFLNFGGQLGFIDYLWLQLKPVDGTCVIMPARIKDSDNHYGSKVEGSWDVLITLKPNVLDTLEKDPLFSFLVEKKEQLIGFNSNTGVHAHL</sequence>
<dbReference type="Gene3D" id="3.30.559.10">
    <property type="entry name" value="Chloramphenicol acetyltransferase-like domain"/>
    <property type="match status" value="1"/>
</dbReference>
<dbReference type="GO" id="GO:0016746">
    <property type="term" value="F:acyltransferase activity"/>
    <property type="evidence" value="ECO:0007669"/>
    <property type="project" value="UniProtKB-KW"/>
</dbReference>
<evidence type="ECO:0000313" key="3">
    <source>
        <dbReference type="EMBL" id="KNG86809.1"/>
    </source>
</evidence>
<evidence type="ECO:0000256" key="1">
    <source>
        <dbReference type="ARBA" id="ARBA00022679"/>
    </source>
</evidence>
<dbReference type="EMBL" id="JNOM01000102">
    <property type="protein sequence ID" value="KNG86809.1"/>
    <property type="molecule type" value="Genomic_DNA"/>
</dbReference>
<keyword evidence="1" id="KW-0808">Transferase</keyword>
<proteinExistence type="predicted"/>
<keyword evidence="2" id="KW-0012">Acyltransferase</keyword>
<gene>
    <name evidence="3" type="ORF">ANOM_004658</name>
</gene>
<dbReference type="AlphaFoldDB" id="A0A0L1J4Y8"/>
<dbReference type="PANTHER" id="PTHR31896:SF64">
    <property type="entry name" value="TRICHOTHECENE 3-O-ACETYLTRANSFERASE"/>
    <property type="match status" value="1"/>
</dbReference>
<accession>A0A0L1J4Y8</accession>
<dbReference type="GeneID" id="26806462"/>
<name>A0A0L1J4Y8_ASPN3</name>
<dbReference type="Proteomes" id="UP000037505">
    <property type="component" value="Unassembled WGS sequence"/>
</dbReference>
<evidence type="ECO:0000313" key="4">
    <source>
        <dbReference type="Proteomes" id="UP000037505"/>
    </source>
</evidence>
<keyword evidence="4" id="KW-1185">Reference proteome</keyword>
<comment type="caution">
    <text evidence="3">The sequence shown here is derived from an EMBL/GenBank/DDBJ whole genome shotgun (WGS) entry which is preliminary data.</text>
</comment>
<protein>
    <submittedName>
        <fullName evidence="3">Uncharacterized protein</fullName>
    </submittedName>
</protein>
<evidence type="ECO:0000256" key="2">
    <source>
        <dbReference type="ARBA" id="ARBA00023315"/>
    </source>
</evidence>
<dbReference type="PANTHER" id="PTHR31896">
    <property type="entry name" value="FAMILY REGULATORY PROTEIN, PUTATIVE (AFU_ORTHOLOGUE AFUA_3G14730)-RELATED"/>
    <property type="match status" value="1"/>
</dbReference>
<dbReference type="RefSeq" id="XP_015407732.1">
    <property type="nucleotide sequence ID" value="XM_015549915.1"/>
</dbReference>
<dbReference type="InterPro" id="IPR023213">
    <property type="entry name" value="CAT-like_dom_sf"/>
</dbReference>
<dbReference type="InterPro" id="IPR051283">
    <property type="entry name" value="Sec_Metabolite_Acyltrans"/>
</dbReference>